<reference evidence="1 2" key="1">
    <citation type="journal article" date="2019" name="Commun. Biol.">
        <title>The bagworm genome reveals a unique fibroin gene that provides high tensile strength.</title>
        <authorList>
            <person name="Kono N."/>
            <person name="Nakamura H."/>
            <person name="Ohtoshi R."/>
            <person name="Tomita M."/>
            <person name="Numata K."/>
            <person name="Arakawa K."/>
        </authorList>
    </citation>
    <scope>NUCLEOTIDE SEQUENCE [LARGE SCALE GENOMIC DNA]</scope>
</reference>
<dbReference type="Proteomes" id="UP000299102">
    <property type="component" value="Unassembled WGS sequence"/>
</dbReference>
<organism evidence="1 2">
    <name type="scientific">Eumeta variegata</name>
    <name type="common">Bagworm moth</name>
    <name type="synonym">Eumeta japonica</name>
    <dbReference type="NCBI Taxonomy" id="151549"/>
    <lineage>
        <taxon>Eukaryota</taxon>
        <taxon>Metazoa</taxon>
        <taxon>Ecdysozoa</taxon>
        <taxon>Arthropoda</taxon>
        <taxon>Hexapoda</taxon>
        <taxon>Insecta</taxon>
        <taxon>Pterygota</taxon>
        <taxon>Neoptera</taxon>
        <taxon>Endopterygota</taxon>
        <taxon>Lepidoptera</taxon>
        <taxon>Glossata</taxon>
        <taxon>Ditrysia</taxon>
        <taxon>Tineoidea</taxon>
        <taxon>Psychidae</taxon>
        <taxon>Oiketicinae</taxon>
        <taxon>Eumeta</taxon>
    </lineage>
</organism>
<protein>
    <submittedName>
        <fullName evidence="1">Uncharacterized protein</fullName>
    </submittedName>
</protein>
<evidence type="ECO:0000313" key="1">
    <source>
        <dbReference type="EMBL" id="GBP23256.1"/>
    </source>
</evidence>
<evidence type="ECO:0000313" key="2">
    <source>
        <dbReference type="Proteomes" id="UP000299102"/>
    </source>
</evidence>
<comment type="caution">
    <text evidence="1">The sequence shown here is derived from an EMBL/GenBank/DDBJ whole genome shotgun (WGS) entry which is preliminary data.</text>
</comment>
<dbReference type="AlphaFoldDB" id="A0A4C1UBE4"/>
<name>A0A4C1UBE4_EUMVA</name>
<keyword evidence="2" id="KW-1185">Reference proteome</keyword>
<sequence length="179" mass="19730">MWSCIARAQCCNASAAPLLFIHATFRSPKEVVVRPPFGESRRATSATADAGRSSPLVLSVHRPHCIVLQDRIGGNVIFETSIRPAYFKLNVTSSALLRNPKNPHSPGPSWRTGRANELDLVYTDRMRASSAPSPRRHRPSHNMRSSVSFSLNISNANNIISATTGKHLQQETNVYTARL</sequence>
<gene>
    <name evidence="1" type="ORF">EVAR_75969_1</name>
</gene>
<dbReference type="EMBL" id="BGZK01000149">
    <property type="protein sequence ID" value="GBP23256.1"/>
    <property type="molecule type" value="Genomic_DNA"/>
</dbReference>
<proteinExistence type="predicted"/>
<accession>A0A4C1UBE4</accession>